<keyword evidence="3" id="KW-0732">Signal</keyword>
<keyword evidence="1" id="KW-0677">Repeat</keyword>
<evidence type="ECO:0000313" key="5">
    <source>
        <dbReference type="EMBL" id="GAA4627095.1"/>
    </source>
</evidence>
<feature type="chain" id="PRO_5046690717" evidence="3">
    <location>
        <begin position="30"/>
        <end position="763"/>
    </location>
</feature>
<evidence type="ECO:0000259" key="4">
    <source>
        <dbReference type="Pfam" id="PF15902"/>
    </source>
</evidence>
<dbReference type="Pfam" id="PF15902">
    <property type="entry name" value="Sortilin-Vps10"/>
    <property type="match status" value="1"/>
</dbReference>
<dbReference type="SUPFAM" id="SSF110296">
    <property type="entry name" value="Oligoxyloglucan reducing end-specific cellobiohydrolase"/>
    <property type="match status" value="2"/>
</dbReference>
<accession>A0ABP8UBF4</accession>
<evidence type="ECO:0000313" key="6">
    <source>
        <dbReference type="Proteomes" id="UP001501442"/>
    </source>
</evidence>
<dbReference type="InterPro" id="IPR031778">
    <property type="entry name" value="Sortilin_N"/>
</dbReference>
<dbReference type="InterPro" id="IPR015943">
    <property type="entry name" value="WD40/YVTN_repeat-like_dom_sf"/>
</dbReference>
<dbReference type="RefSeq" id="WP_345432194.1">
    <property type="nucleotide sequence ID" value="NZ_BAABHK010000005.1"/>
</dbReference>
<evidence type="ECO:0000256" key="1">
    <source>
        <dbReference type="ARBA" id="ARBA00022737"/>
    </source>
</evidence>
<proteinExistence type="predicted"/>
<dbReference type="Proteomes" id="UP001501442">
    <property type="component" value="Unassembled WGS sequence"/>
</dbReference>
<evidence type="ECO:0000256" key="3">
    <source>
        <dbReference type="SAM" id="SignalP"/>
    </source>
</evidence>
<dbReference type="PANTHER" id="PTHR43739:SF5">
    <property type="entry name" value="EXO-ALPHA-SIALIDASE"/>
    <property type="match status" value="1"/>
</dbReference>
<organism evidence="5 6">
    <name type="scientific">Actinoallomurus vinaceus</name>
    <dbReference type="NCBI Taxonomy" id="1080074"/>
    <lineage>
        <taxon>Bacteria</taxon>
        <taxon>Bacillati</taxon>
        <taxon>Actinomycetota</taxon>
        <taxon>Actinomycetes</taxon>
        <taxon>Streptosporangiales</taxon>
        <taxon>Thermomonosporaceae</taxon>
        <taxon>Actinoallomurus</taxon>
    </lineage>
</organism>
<sequence length="763" mass="81425">MRDRIRPWARWAVVPAFALVAGLTAPAHAKATGEDCEEPEVKAAKAATTRVLEDEEPEECGPLAPGEWKARQDLSGGAGLPEQALLTAAGQARRIRSVGHWTSEGPANIGGRVTGVSVDRAGAVFITAASGGVWKSTDRATTFRSVWPDDFPQATGATVAAPDGAVYVGTGEANPGGGSLTYEGNGIYRTTDGGRTWQNLGLRHSATIGRIAVDPRNPKRIFVAATGSLFRPGGERGVYRTTDGGRTWRHVLAGANAWTGAVDLAIAPDRPDTVYATLWDRQRTPSLRRYGGPGSGLYRSTDGGAHWTRLENVTKLTPGDTTGLRPDPSFSRSGVAAAPGGRVYVRTATWGAYGDEKGFYVSDDGGNTFTTGGAHEAGLGWWGGEVWADPADRNHVLVPGQFLRESKDGGRTWTNDTGTHVDHHAIAWDPTKPGRVYEGNDGGVYRSDANAAAGSWTHAAYEPWTQFYSVAVSAQDPTRITGGAQDNGSNRTWGGERWNSWYDGDGEQNLIDPRNQNRVYACYQYGNCARSLDGGDNTTDLTVAADEDDRFNWFSPLEFATDDPDVTYLGGNRLFRSADGLHFTPISPDLTGGPGDDPVYPFGTLTSVQATGDRILAGTDDGRVQLTSDAGRTWTPLLTGKQWVTRVRFDGARIVVTLSGYRAGTGGGNVLTSYDGGRTWSDITGNLPTAPVNDVIIGPRGVLVVATDAGVFAGLGRRWIRLGSLPLASVTDIEFKAGRLFAATFGRGVYSMRLTPALLNRID</sequence>
<dbReference type="Gene3D" id="2.130.10.10">
    <property type="entry name" value="YVTN repeat-like/Quinoprotein amine dehydrogenase"/>
    <property type="match status" value="4"/>
</dbReference>
<reference evidence="6" key="1">
    <citation type="journal article" date="2019" name="Int. J. Syst. Evol. Microbiol.">
        <title>The Global Catalogue of Microorganisms (GCM) 10K type strain sequencing project: providing services to taxonomists for standard genome sequencing and annotation.</title>
        <authorList>
            <consortium name="The Broad Institute Genomics Platform"/>
            <consortium name="The Broad Institute Genome Sequencing Center for Infectious Disease"/>
            <person name="Wu L."/>
            <person name="Ma J."/>
        </authorList>
    </citation>
    <scope>NUCLEOTIDE SEQUENCE [LARGE SCALE GENOMIC DNA]</scope>
    <source>
        <strain evidence="6">JCM 17939</strain>
    </source>
</reference>
<keyword evidence="6" id="KW-1185">Reference proteome</keyword>
<name>A0ABP8UBF4_9ACTN</name>
<dbReference type="CDD" id="cd15482">
    <property type="entry name" value="Sialidase_non-viral"/>
    <property type="match status" value="1"/>
</dbReference>
<dbReference type="PANTHER" id="PTHR43739">
    <property type="entry name" value="XYLOGLUCANASE (EUROFUNG)"/>
    <property type="match status" value="1"/>
</dbReference>
<dbReference type="InterPro" id="IPR052025">
    <property type="entry name" value="Xyloglucanase_GH74"/>
</dbReference>
<feature type="domain" description="Sortilin N-terminal" evidence="4">
    <location>
        <begin position="187"/>
        <end position="313"/>
    </location>
</feature>
<gene>
    <name evidence="5" type="ORF">GCM10023196_037930</name>
</gene>
<feature type="region of interest" description="Disordered" evidence="2">
    <location>
        <begin position="316"/>
        <end position="336"/>
    </location>
</feature>
<protein>
    <submittedName>
        <fullName evidence="5">Exo-alpha-sialidase</fullName>
    </submittedName>
</protein>
<feature type="signal peptide" evidence="3">
    <location>
        <begin position="1"/>
        <end position="29"/>
    </location>
</feature>
<evidence type="ECO:0000256" key="2">
    <source>
        <dbReference type="SAM" id="MobiDB-lite"/>
    </source>
</evidence>
<dbReference type="EMBL" id="BAABHK010000005">
    <property type="protein sequence ID" value="GAA4627095.1"/>
    <property type="molecule type" value="Genomic_DNA"/>
</dbReference>
<comment type="caution">
    <text evidence="5">The sequence shown here is derived from an EMBL/GenBank/DDBJ whole genome shotgun (WGS) entry which is preliminary data.</text>
</comment>